<dbReference type="InterPro" id="IPR036291">
    <property type="entry name" value="NAD(P)-bd_dom_sf"/>
</dbReference>
<evidence type="ECO:0000256" key="4">
    <source>
        <dbReference type="ARBA" id="ARBA00023002"/>
    </source>
</evidence>
<dbReference type="PANTHER" id="PTHR45348:SF2">
    <property type="entry name" value="ZINC-TYPE ALCOHOL DEHYDROGENASE-LIKE PROTEIN C2E1P3.01"/>
    <property type="match status" value="1"/>
</dbReference>
<evidence type="ECO:0000256" key="3">
    <source>
        <dbReference type="ARBA" id="ARBA00022857"/>
    </source>
</evidence>
<dbReference type="EMBL" id="VCAU01000018">
    <property type="protein sequence ID" value="KAF9891548.1"/>
    <property type="molecule type" value="Genomic_DNA"/>
</dbReference>
<comment type="caution">
    <text evidence="6">The sequence shown here is derived from an EMBL/GenBank/DDBJ whole genome shotgun (WGS) entry which is preliminary data.</text>
</comment>
<dbReference type="InterPro" id="IPR013154">
    <property type="entry name" value="ADH-like_N"/>
</dbReference>
<reference evidence="6" key="2">
    <citation type="submission" date="2020-02" db="EMBL/GenBank/DDBJ databases">
        <authorList>
            <person name="Gilchrist C.L.M."/>
            <person name="Chooi Y.-H."/>
        </authorList>
    </citation>
    <scope>NUCLEOTIDE SEQUENCE</scope>
    <source>
        <strain evidence="6">MST-FP2251</strain>
    </source>
</reference>
<dbReference type="SUPFAM" id="SSF50129">
    <property type="entry name" value="GroES-like"/>
    <property type="match status" value="1"/>
</dbReference>
<dbReference type="InterPro" id="IPR013149">
    <property type="entry name" value="ADH-like_C"/>
</dbReference>
<evidence type="ECO:0000256" key="2">
    <source>
        <dbReference type="ARBA" id="ARBA00022741"/>
    </source>
</evidence>
<gene>
    <name evidence="6" type="ORF">FE257_004015</name>
</gene>
<comment type="similarity">
    <text evidence="1">Belongs to the zinc-containing alcohol dehydrogenase family.</text>
</comment>
<dbReference type="SUPFAM" id="SSF51735">
    <property type="entry name" value="NAD(P)-binding Rossmann-fold domains"/>
    <property type="match status" value="1"/>
</dbReference>
<dbReference type="Gene3D" id="3.40.50.720">
    <property type="entry name" value="NAD(P)-binding Rossmann-like Domain"/>
    <property type="match status" value="1"/>
</dbReference>
<name>A0AAD4CSD6_ASPNN</name>
<keyword evidence="7" id="KW-1185">Reference proteome</keyword>
<reference evidence="6" key="1">
    <citation type="journal article" date="2019" name="Beilstein J. Org. Chem.">
        <title>Nanangenines: drimane sesquiterpenoids as the dominant metabolite cohort of a novel Australian fungus, Aspergillus nanangensis.</title>
        <authorList>
            <person name="Lacey H.J."/>
            <person name="Gilchrist C.L.M."/>
            <person name="Crombie A."/>
            <person name="Kalaitzis J.A."/>
            <person name="Vuong D."/>
            <person name="Rutledge P.J."/>
            <person name="Turner P."/>
            <person name="Pitt J.I."/>
            <person name="Lacey E."/>
            <person name="Chooi Y.H."/>
            <person name="Piggott A.M."/>
        </authorList>
    </citation>
    <scope>NUCLEOTIDE SEQUENCE</scope>
    <source>
        <strain evidence="6">MST-FP2251</strain>
    </source>
</reference>
<organism evidence="6 7">
    <name type="scientific">Aspergillus nanangensis</name>
    <dbReference type="NCBI Taxonomy" id="2582783"/>
    <lineage>
        <taxon>Eukaryota</taxon>
        <taxon>Fungi</taxon>
        <taxon>Dikarya</taxon>
        <taxon>Ascomycota</taxon>
        <taxon>Pezizomycotina</taxon>
        <taxon>Eurotiomycetes</taxon>
        <taxon>Eurotiomycetidae</taxon>
        <taxon>Eurotiales</taxon>
        <taxon>Aspergillaceae</taxon>
        <taxon>Aspergillus</taxon>
        <taxon>Aspergillus subgen. Circumdati</taxon>
    </lineage>
</organism>
<dbReference type="Proteomes" id="UP001194746">
    <property type="component" value="Unassembled WGS sequence"/>
</dbReference>
<dbReference type="InterPro" id="IPR011032">
    <property type="entry name" value="GroES-like_sf"/>
</dbReference>
<evidence type="ECO:0000259" key="5">
    <source>
        <dbReference type="SMART" id="SM00829"/>
    </source>
</evidence>
<keyword evidence="3" id="KW-0521">NADP</keyword>
<protein>
    <recommendedName>
        <fullName evidence="5">Enoyl reductase (ER) domain-containing protein</fullName>
    </recommendedName>
</protein>
<dbReference type="GO" id="GO:0000166">
    <property type="term" value="F:nucleotide binding"/>
    <property type="evidence" value="ECO:0007669"/>
    <property type="project" value="UniProtKB-KW"/>
</dbReference>
<dbReference type="SMART" id="SM00829">
    <property type="entry name" value="PKS_ER"/>
    <property type="match status" value="1"/>
</dbReference>
<dbReference type="AlphaFoldDB" id="A0AAD4CSD6"/>
<evidence type="ECO:0000256" key="1">
    <source>
        <dbReference type="ARBA" id="ARBA00008072"/>
    </source>
</evidence>
<sequence length="350" mass="37891">MKAMIVNGCDFKVDRARRRPEMAPDSLLVRPVAVALNPTDWKSVSYNRAADGCIVGCDYAGVVEAVGKEVSKPWRPGDKVFGCGHGANLVNANDGVFAEYAAVKGDLQMRIPDGWTFEKATTAPLGLITVGQGLYQKALKLNLPTSPERNGDVPVLIYGGTTATATLAIQLAKLSGYTVVTTCLPESFKHVKSLGADFALDYTDPDVGAKIRHLTQNELRYAWDTISIPASAQICADALSTNSSLGIRYGNLLPVKSPREDVETTTTVMYTVFGKHFKFGDRDMPASREDFEFGKTFYAMAEQLMLQGKVRTHPEKVGENGLDGAVKGFELMKAGKVAGQKLVFRVGDTL</sequence>
<keyword evidence="2" id="KW-0547">Nucleotide-binding</keyword>
<dbReference type="Pfam" id="PF00107">
    <property type="entry name" value="ADH_zinc_N"/>
    <property type="match status" value="1"/>
</dbReference>
<proteinExistence type="inferred from homology"/>
<accession>A0AAD4CSD6</accession>
<dbReference type="Gene3D" id="3.90.180.10">
    <property type="entry name" value="Medium-chain alcohol dehydrogenases, catalytic domain"/>
    <property type="match status" value="1"/>
</dbReference>
<dbReference type="Pfam" id="PF08240">
    <property type="entry name" value="ADH_N"/>
    <property type="match status" value="1"/>
</dbReference>
<dbReference type="InterPro" id="IPR047122">
    <property type="entry name" value="Trans-enoyl_RdTase-like"/>
</dbReference>
<feature type="domain" description="Enoyl reductase (ER)" evidence="5">
    <location>
        <begin position="8"/>
        <end position="344"/>
    </location>
</feature>
<dbReference type="InterPro" id="IPR020843">
    <property type="entry name" value="ER"/>
</dbReference>
<keyword evidence="4" id="KW-0560">Oxidoreductase</keyword>
<evidence type="ECO:0000313" key="6">
    <source>
        <dbReference type="EMBL" id="KAF9891548.1"/>
    </source>
</evidence>
<dbReference type="PANTHER" id="PTHR45348">
    <property type="entry name" value="HYPOTHETICAL OXIDOREDUCTASE (EUROFUNG)"/>
    <property type="match status" value="1"/>
</dbReference>
<dbReference type="GO" id="GO:0016651">
    <property type="term" value="F:oxidoreductase activity, acting on NAD(P)H"/>
    <property type="evidence" value="ECO:0007669"/>
    <property type="project" value="InterPro"/>
</dbReference>
<dbReference type="CDD" id="cd08249">
    <property type="entry name" value="enoyl_reductase_like"/>
    <property type="match status" value="1"/>
</dbReference>
<evidence type="ECO:0000313" key="7">
    <source>
        <dbReference type="Proteomes" id="UP001194746"/>
    </source>
</evidence>